<evidence type="ECO:0000313" key="1">
    <source>
        <dbReference type="EnsemblPlants" id="OGLUM04G01580.1"/>
    </source>
</evidence>
<dbReference type="EnsemblPlants" id="OGLUM04G01560.1">
    <property type="protein sequence ID" value="OGLUM04G01560.1"/>
    <property type="gene ID" value="OGLUM04G01560"/>
</dbReference>
<sequence>MAGQPPRSSSHPLPVLLQPDGQLDAAKAMFASSLHPESRDVYVHEMNTRTARENLGALPALLV</sequence>
<dbReference type="AlphaFoldDB" id="A0A0D9ZGS5"/>
<evidence type="ECO:0000313" key="2">
    <source>
        <dbReference type="Proteomes" id="UP000026961"/>
    </source>
</evidence>
<accession>A0A0D9ZGS5</accession>
<dbReference type="EnsemblPlants" id="OGLUM04G01580.1">
    <property type="protein sequence ID" value="OGLUM04G01580.1"/>
    <property type="gene ID" value="OGLUM04G01580"/>
</dbReference>
<dbReference type="Gramene" id="OGLUM04G01580.1">
    <property type="protein sequence ID" value="OGLUM04G01580.1"/>
    <property type="gene ID" value="OGLUM04G01580"/>
</dbReference>
<reference evidence="1" key="1">
    <citation type="submission" date="2015-04" db="UniProtKB">
        <authorList>
            <consortium name="EnsemblPlants"/>
        </authorList>
    </citation>
    <scope>IDENTIFICATION</scope>
</reference>
<keyword evidence="2" id="KW-1185">Reference proteome</keyword>
<organism evidence="1">
    <name type="scientific">Oryza glumipatula</name>
    <dbReference type="NCBI Taxonomy" id="40148"/>
    <lineage>
        <taxon>Eukaryota</taxon>
        <taxon>Viridiplantae</taxon>
        <taxon>Streptophyta</taxon>
        <taxon>Embryophyta</taxon>
        <taxon>Tracheophyta</taxon>
        <taxon>Spermatophyta</taxon>
        <taxon>Magnoliopsida</taxon>
        <taxon>Liliopsida</taxon>
        <taxon>Poales</taxon>
        <taxon>Poaceae</taxon>
        <taxon>BOP clade</taxon>
        <taxon>Oryzoideae</taxon>
        <taxon>Oryzeae</taxon>
        <taxon>Oryzinae</taxon>
        <taxon>Oryza</taxon>
    </lineage>
</organism>
<protein>
    <submittedName>
        <fullName evidence="1">Uncharacterized protein</fullName>
    </submittedName>
</protein>
<dbReference type="Gramene" id="OGLUM04G01560.1">
    <property type="protein sequence ID" value="OGLUM04G01560.1"/>
    <property type="gene ID" value="OGLUM04G01560"/>
</dbReference>
<proteinExistence type="predicted"/>
<reference evidence="1" key="2">
    <citation type="submission" date="2018-05" db="EMBL/GenBank/DDBJ databases">
        <title>OgluRS3 (Oryza glumaepatula Reference Sequence Version 3).</title>
        <authorList>
            <person name="Zhang J."/>
            <person name="Kudrna D."/>
            <person name="Lee S."/>
            <person name="Talag J."/>
            <person name="Welchert J."/>
            <person name="Wing R.A."/>
        </authorList>
    </citation>
    <scope>NUCLEOTIDE SEQUENCE [LARGE SCALE GENOMIC DNA]</scope>
</reference>
<name>A0A0D9ZGS5_9ORYZ</name>
<dbReference type="HOGENOM" id="CLU_2889478_0_0_1"/>
<dbReference type="Proteomes" id="UP000026961">
    <property type="component" value="Chromosome 4"/>
</dbReference>